<dbReference type="OrthoDB" id="6200144at2759"/>
<dbReference type="InterPro" id="IPR051728">
    <property type="entry name" value="RING-FYVE_E3_ubiquitin-ligase"/>
</dbReference>
<dbReference type="Gene3D" id="1.10.533.10">
    <property type="entry name" value="Death Domain, Fas"/>
    <property type="match status" value="1"/>
</dbReference>
<evidence type="ECO:0000256" key="5">
    <source>
        <dbReference type="SAM" id="Phobius"/>
    </source>
</evidence>
<feature type="compositionally biased region" description="Polar residues" evidence="4">
    <location>
        <begin position="227"/>
        <end position="245"/>
    </location>
</feature>
<keyword evidence="5" id="KW-0812">Transmembrane</keyword>
<evidence type="ECO:0000313" key="7">
    <source>
        <dbReference type="EnsemblMetazoa" id="G9056.2:cds"/>
    </source>
</evidence>
<dbReference type="EnsemblMetazoa" id="G9056.3">
    <property type="protein sequence ID" value="G9056.3:cds"/>
    <property type="gene ID" value="G9056"/>
</dbReference>
<evidence type="ECO:0000256" key="4">
    <source>
        <dbReference type="SAM" id="MobiDB-lite"/>
    </source>
</evidence>
<keyword evidence="1 3" id="KW-0863">Zinc-finger</keyword>
<evidence type="ECO:0000256" key="2">
    <source>
        <dbReference type="ARBA" id="ARBA00022833"/>
    </source>
</evidence>
<dbReference type="Pfam" id="PF13920">
    <property type="entry name" value="zf-C3HC4_3"/>
    <property type="match status" value="1"/>
</dbReference>
<dbReference type="PANTHER" id="PTHR14879">
    <property type="entry name" value="CASPASE REGULATOR, RING FINGER DOMAIN-CONTAINING"/>
    <property type="match status" value="1"/>
</dbReference>
<organism evidence="7 8">
    <name type="scientific">Magallana gigas</name>
    <name type="common">Pacific oyster</name>
    <name type="synonym">Crassostrea gigas</name>
    <dbReference type="NCBI Taxonomy" id="29159"/>
    <lineage>
        <taxon>Eukaryota</taxon>
        <taxon>Metazoa</taxon>
        <taxon>Spiralia</taxon>
        <taxon>Lophotrochozoa</taxon>
        <taxon>Mollusca</taxon>
        <taxon>Bivalvia</taxon>
        <taxon>Autobranchia</taxon>
        <taxon>Pteriomorphia</taxon>
        <taxon>Ostreida</taxon>
        <taxon>Ostreoidea</taxon>
        <taxon>Ostreidae</taxon>
        <taxon>Magallana</taxon>
    </lineage>
</organism>
<feature type="transmembrane region" description="Helical" evidence="5">
    <location>
        <begin position="178"/>
        <end position="197"/>
    </location>
</feature>
<keyword evidence="2" id="KW-0862">Zinc</keyword>
<feature type="transmembrane region" description="Helical" evidence="5">
    <location>
        <begin position="150"/>
        <end position="172"/>
    </location>
</feature>
<dbReference type="PROSITE" id="PS50089">
    <property type="entry name" value="ZF_RING_2"/>
    <property type="match status" value="1"/>
</dbReference>
<dbReference type="InterPro" id="IPR001841">
    <property type="entry name" value="Znf_RING"/>
</dbReference>
<reference evidence="7" key="1">
    <citation type="submission" date="2022-08" db="UniProtKB">
        <authorList>
            <consortium name="EnsemblMetazoa"/>
        </authorList>
    </citation>
    <scope>IDENTIFICATION</scope>
    <source>
        <strain evidence="7">05x7-T-G4-1.051#20</strain>
    </source>
</reference>
<evidence type="ECO:0000313" key="8">
    <source>
        <dbReference type="Proteomes" id="UP000005408"/>
    </source>
</evidence>
<evidence type="ECO:0000256" key="1">
    <source>
        <dbReference type="ARBA" id="ARBA00022771"/>
    </source>
</evidence>
<keyword evidence="1 3" id="KW-0479">Metal-binding</keyword>
<name>A0A8W8NXG5_MAGGI</name>
<evidence type="ECO:0000256" key="3">
    <source>
        <dbReference type="PROSITE-ProRule" id="PRU00175"/>
    </source>
</evidence>
<dbReference type="GO" id="GO:0008270">
    <property type="term" value="F:zinc ion binding"/>
    <property type="evidence" value="ECO:0007669"/>
    <property type="project" value="UniProtKB-KW"/>
</dbReference>
<keyword evidence="5" id="KW-0472">Membrane</keyword>
<dbReference type="EnsemblMetazoa" id="G9056.1">
    <property type="protein sequence ID" value="G9056.1:cds"/>
    <property type="gene ID" value="G9056"/>
</dbReference>
<feature type="compositionally biased region" description="Basic and acidic residues" evidence="4">
    <location>
        <begin position="266"/>
        <end position="276"/>
    </location>
</feature>
<dbReference type="Proteomes" id="UP000005408">
    <property type="component" value="Unassembled WGS sequence"/>
</dbReference>
<keyword evidence="5" id="KW-1133">Transmembrane helix</keyword>
<feature type="region of interest" description="Disordered" evidence="4">
    <location>
        <begin position="261"/>
        <end position="307"/>
    </location>
</feature>
<feature type="region of interest" description="Disordered" evidence="4">
    <location>
        <begin position="210"/>
        <end position="245"/>
    </location>
</feature>
<accession>A0A8W8NXG5</accession>
<proteinExistence type="predicted"/>
<evidence type="ECO:0000259" key="6">
    <source>
        <dbReference type="PROSITE" id="PS50089"/>
    </source>
</evidence>
<dbReference type="InterPro" id="IPR011029">
    <property type="entry name" value="DEATH-like_dom_sf"/>
</dbReference>
<keyword evidence="8" id="KW-1185">Reference proteome</keyword>
<protein>
    <recommendedName>
        <fullName evidence="6">RING-type domain-containing protein</fullName>
    </recommendedName>
</protein>
<dbReference type="AlphaFoldDB" id="A0A8W8NXG5"/>
<feature type="domain" description="RING-type" evidence="6">
    <location>
        <begin position="340"/>
        <end position="374"/>
    </location>
</feature>
<dbReference type="Gene3D" id="1.10.1170.10">
    <property type="entry name" value="Inhibitor Of Apoptosis Protein (2mihbC-IAP-1), Chain A"/>
    <property type="match status" value="1"/>
</dbReference>
<dbReference type="PANTHER" id="PTHR14879:SF5">
    <property type="entry name" value="RING-TYPE DOMAIN-CONTAINING PROTEIN"/>
    <property type="match status" value="1"/>
</dbReference>
<sequence>MQSADQVKFLMMNNNNSVDKPECTCLFQPGSVLGRQKAACWILVYFPAEDAVGHPILLQEVETLMGDTGDQAGLGEGDTCLAPFFVGDGLHTARIIKCSEERIELLQEYGKILNLRKTSAGDFLSKIGRENTGEHCKTENSHKHVSKWRYVNYIGGGIALGGLTAVAAPVAFTAGGGALVAATVATKVVPFLALVGVGSMAAKDIMVEEEDFDKEDKSPTKAAGTSCKDSNTATTGSDNPSVFSTSGLSSAVQGVFSWFSGSSHNQGKEEEKEKHLKNSKKNNAPPNETLIDLSEDPKAPLHVNHTRNKTVTLDPQREQGQRGQDRVKLENQRLWEERRCKICGGGETAVLFDPCGHMCACVDCSAVQRHCPLCGQFISHHHRVFRA</sequence>
<dbReference type="EnsemblMetazoa" id="G9056.2">
    <property type="protein sequence ID" value="G9056.2:cds"/>
    <property type="gene ID" value="G9056"/>
</dbReference>